<keyword evidence="4" id="KW-1185">Reference proteome</keyword>
<evidence type="ECO:0000313" key="3">
    <source>
        <dbReference type="EMBL" id="CAA2625584.1"/>
    </source>
</evidence>
<comment type="cofactor">
    <cofactor evidence="2">
        <name>Zn(2+)</name>
        <dbReference type="ChEBI" id="CHEBI:29105"/>
    </cofactor>
    <text evidence="2">Binds 2 Zn(2+) ions per subunit.</text>
</comment>
<feature type="active site" description="Proton acceptor" evidence="1">
    <location>
        <position position="41"/>
    </location>
</feature>
<feature type="binding site" evidence="2">
    <location>
        <position position="262"/>
    </location>
    <ligand>
        <name>Zn(2+)</name>
        <dbReference type="ChEBI" id="CHEBI:29105"/>
        <label>2</label>
    </ligand>
</feature>
<dbReference type="GO" id="GO:0004046">
    <property type="term" value="F:aminoacylase activity"/>
    <property type="evidence" value="ECO:0007669"/>
    <property type="project" value="TreeGrafter"/>
</dbReference>
<dbReference type="PIRSF" id="PIRSF036696">
    <property type="entry name" value="ACY-1"/>
    <property type="match status" value="1"/>
</dbReference>
<dbReference type="Gene3D" id="3.40.630.10">
    <property type="entry name" value="Zn peptidases"/>
    <property type="match status" value="1"/>
</dbReference>
<protein>
    <submittedName>
        <fullName evidence="3">Uncharacterized protein</fullName>
    </submittedName>
</protein>
<dbReference type="FunFam" id="3.30.70.360:FF:000009">
    <property type="entry name" value="aminoacylase-1 isoform X1"/>
    <property type="match status" value="1"/>
</dbReference>
<evidence type="ECO:0000256" key="2">
    <source>
        <dbReference type="PIRSR" id="PIRSR036696-2"/>
    </source>
</evidence>
<feature type="binding site" evidence="2">
    <location>
        <position position="69"/>
    </location>
    <ligand>
        <name>Zn(2+)</name>
        <dbReference type="ChEBI" id="CHEBI:29105"/>
        <label>1</label>
    </ligand>
</feature>
<dbReference type="Gene3D" id="1.10.150.900">
    <property type="match status" value="1"/>
</dbReference>
<dbReference type="EMBL" id="LR743596">
    <property type="protein sequence ID" value="CAA2625584.1"/>
    <property type="molecule type" value="Genomic_DNA"/>
</dbReference>
<sequence length="295" mass="33015">MDSVPDDKCLAIQYLEALRTLKADSTFTPLRSIHVTLVPDEEIGGRDGAAMFTASEVFRQLNVGFVLDEGQASPTGEFRVFYADRAPWRLINLMELVEAVTYYRNSQFDLVKAGLKAASEVISLNPVYFKAGTHSPTGFVMNMQPSEAEVGFDVRIPPTENPDIIRRRIQEEWANFNESNVQGNIFFFELGPLTDHAGRPLMTATNESNPWWAVFKQAISDSGGKLAEPEILSSTTDARFMRQMGIPSLGFSPMANTPILLHEHNEFLQDAVFLKGIEVYRHVIRSLSTFMESSV</sequence>
<dbReference type="Proteomes" id="UP001189122">
    <property type="component" value="Unassembled WGS sequence"/>
</dbReference>
<dbReference type="AlphaFoldDB" id="A0A7I8J4E1"/>
<reference evidence="3 4" key="1">
    <citation type="submission" date="2019-12" db="EMBL/GenBank/DDBJ databases">
        <authorList>
            <person name="Scholz U."/>
            <person name="Mascher M."/>
            <person name="Fiebig A."/>
        </authorList>
    </citation>
    <scope>NUCLEOTIDE SEQUENCE</scope>
</reference>
<organism evidence="3">
    <name type="scientific">Spirodela intermedia</name>
    <name type="common">Intermediate duckweed</name>
    <dbReference type="NCBI Taxonomy" id="51605"/>
    <lineage>
        <taxon>Eukaryota</taxon>
        <taxon>Viridiplantae</taxon>
        <taxon>Streptophyta</taxon>
        <taxon>Embryophyta</taxon>
        <taxon>Tracheophyta</taxon>
        <taxon>Spermatophyta</taxon>
        <taxon>Magnoliopsida</taxon>
        <taxon>Liliopsida</taxon>
        <taxon>Araceae</taxon>
        <taxon>Lemnoideae</taxon>
        <taxon>Spirodela</taxon>
    </lineage>
</organism>
<keyword evidence="2" id="KW-0479">Metal-binding</keyword>
<keyword evidence="2" id="KW-0862">Zinc</keyword>
<evidence type="ECO:0000313" key="4">
    <source>
        <dbReference type="Proteomes" id="UP001189122"/>
    </source>
</evidence>
<dbReference type="PANTHER" id="PTHR45892">
    <property type="entry name" value="AMINOACYLASE-1"/>
    <property type="match status" value="1"/>
</dbReference>
<name>A0A7I8J4E1_SPIIN</name>
<dbReference type="InterPro" id="IPR002933">
    <property type="entry name" value="Peptidase_M20"/>
</dbReference>
<dbReference type="InterPro" id="IPR052083">
    <property type="entry name" value="Aminoacylase-1_M20A"/>
</dbReference>
<feature type="binding site" evidence="2">
    <location>
        <position position="6"/>
    </location>
    <ligand>
        <name>Zn(2+)</name>
        <dbReference type="ChEBI" id="CHEBI:29105"/>
        <label>2</label>
    </ligand>
</feature>
<dbReference type="FunFam" id="1.10.150.900:FF:000001">
    <property type="entry name" value="Aminoacylase-1, putative"/>
    <property type="match status" value="1"/>
</dbReference>
<evidence type="ECO:0000256" key="1">
    <source>
        <dbReference type="PIRSR" id="PIRSR036696-1"/>
    </source>
</evidence>
<dbReference type="SUPFAM" id="SSF53187">
    <property type="entry name" value="Zn-dependent exopeptidases"/>
    <property type="match status" value="1"/>
</dbReference>
<dbReference type="GO" id="GO:0046872">
    <property type="term" value="F:metal ion binding"/>
    <property type="evidence" value="ECO:0007669"/>
    <property type="project" value="UniProtKB-KW"/>
</dbReference>
<feature type="binding site" evidence="2">
    <location>
        <position position="6"/>
    </location>
    <ligand>
        <name>Zn(2+)</name>
        <dbReference type="ChEBI" id="CHEBI:29105"/>
        <label>1</label>
    </ligand>
</feature>
<dbReference type="PANTHER" id="PTHR45892:SF3">
    <property type="entry name" value="PUTATIVE-RELATED"/>
    <property type="match status" value="1"/>
</dbReference>
<proteinExistence type="predicted"/>
<dbReference type="Pfam" id="PF01546">
    <property type="entry name" value="Peptidase_M20"/>
    <property type="match status" value="1"/>
</dbReference>
<gene>
    <name evidence="3" type="ORF">SI7747_09011330</name>
</gene>
<dbReference type="EMBL" id="CACRZD030000009">
    <property type="protein sequence ID" value="CAA6664941.1"/>
    <property type="molecule type" value="Genomic_DNA"/>
</dbReference>
<accession>A0A7I8J4E1</accession>
<feature type="binding site" evidence="2">
    <location>
        <position position="42"/>
    </location>
    <ligand>
        <name>Zn(2+)</name>
        <dbReference type="ChEBI" id="CHEBI:29105"/>
        <label>2</label>
    </ligand>
</feature>